<dbReference type="InterPro" id="IPR007078">
    <property type="entry name" value="Haem_export_protD_CcmD"/>
</dbReference>
<keyword evidence="5 12" id="KW-0813">Transport</keyword>
<evidence type="ECO:0000313" key="14">
    <source>
        <dbReference type="Proteomes" id="UP001369082"/>
    </source>
</evidence>
<evidence type="ECO:0000256" key="10">
    <source>
        <dbReference type="ARBA" id="ARBA00022989"/>
    </source>
</evidence>
<dbReference type="Pfam" id="PF04995">
    <property type="entry name" value="CcmD"/>
    <property type="match status" value="1"/>
</dbReference>
<dbReference type="PANTHER" id="PTHR37531:SF1">
    <property type="entry name" value="HEME EXPORTER PROTEIN D"/>
    <property type="match status" value="1"/>
</dbReference>
<accession>A0ABU9GLB5</accession>
<evidence type="ECO:0000256" key="12">
    <source>
        <dbReference type="RuleBase" id="RU363101"/>
    </source>
</evidence>
<dbReference type="RefSeq" id="WP_341596045.1">
    <property type="nucleotide sequence ID" value="NZ_JBAKAZ010000002.1"/>
</dbReference>
<evidence type="ECO:0000256" key="5">
    <source>
        <dbReference type="ARBA" id="ARBA00022448"/>
    </source>
</evidence>
<evidence type="ECO:0000256" key="1">
    <source>
        <dbReference type="ARBA" id="ARBA00002442"/>
    </source>
</evidence>
<evidence type="ECO:0000256" key="8">
    <source>
        <dbReference type="ARBA" id="ARBA00022692"/>
    </source>
</evidence>
<dbReference type="EMBL" id="JBAKAZ010000002">
    <property type="protein sequence ID" value="MEL0628108.1"/>
    <property type="molecule type" value="Genomic_DNA"/>
</dbReference>
<keyword evidence="9 12" id="KW-0201">Cytochrome c-type biogenesis</keyword>
<keyword evidence="14" id="KW-1185">Reference proteome</keyword>
<dbReference type="Proteomes" id="UP001369082">
    <property type="component" value="Unassembled WGS sequence"/>
</dbReference>
<keyword evidence="10 12" id="KW-1133">Transmembrane helix</keyword>
<keyword evidence="8 12" id="KW-0812">Transmembrane</keyword>
<evidence type="ECO:0000256" key="2">
    <source>
        <dbReference type="ARBA" id="ARBA00004377"/>
    </source>
</evidence>
<gene>
    <name evidence="13" type="primary">ccmD</name>
    <name evidence="13" type="ORF">V6256_00690</name>
</gene>
<reference evidence="13 14" key="1">
    <citation type="submission" date="2024-02" db="EMBL/GenBank/DDBJ databases">
        <title>Bacteria isolated from the canopy kelp, Nereocystis luetkeana.</title>
        <authorList>
            <person name="Pfister C.A."/>
            <person name="Younker I.T."/>
            <person name="Light S.H."/>
        </authorList>
    </citation>
    <scope>NUCLEOTIDE SEQUENCE [LARGE SCALE GENOMIC DNA]</scope>
    <source>
        <strain evidence="13 14">TI.1.05</strain>
    </source>
</reference>
<sequence>MAFTSFSDFILMGGYSFYVWLAYAVSLLSIIVLIVNSVLKRKKIFRQVIQRIEREERIKAAENREDIL</sequence>
<feature type="transmembrane region" description="Helical" evidence="12">
    <location>
        <begin position="20"/>
        <end position="39"/>
    </location>
</feature>
<evidence type="ECO:0000256" key="7">
    <source>
        <dbReference type="ARBA" id="ARBA00022519"/>
    </source>
</evidence>
<organism evidence="13 14">
    <name type="scientific">Psychromonas aquatilis</name>
    <dbReference type="NCBI Taxonomy" id="2005072"/>
    <lineage>
        <taxon>Bacteria</taxon>
        <taxon>Pseudomonadati</taxon>
        <taxon>Pseudomonadota</taxon>
        <taxon>Gammaproteobacteria</taxon>
        <taxon>Alteromonadales</taxon>
        <taxon>Psychromonadaceae</taxon>
        <taxon>Psychromonas</taxon>
    </lineage>
</organism>
<dbReference type="NCBIfam" id="TIGR03141">
    <property type="entry name" value="cytochro_ccmD"/>
    <property type="match status" value="1"/>
</dbReference>
<evidence type="ECO:0000256" key="3">
    <source>
        <dbReference type="ARBA" id="ARBA00008741"/>
    </source>
</evidence>
<evidence type="ECO:0000256" key="11">
    <source>
        <dbReference type="ARBA" id="ARBA00023136"/>
    </source>
</evidence>
<protein>
    <recommendedName>
        <fullName evidence="4 12">Heme exporter protein D</fullName>
    </recommendedName>
</protein>
<name>A0ABU9GLB5_9GAMM</name>
<comment type="caution">
    <text evidence="13">The sequence shown here is derived from an EMBL/GenBank/DDBJ whole genome shotgun (WGS) entry which is preliminary data.</text>
</comment>
<keyword evidence="11 12" id="KW-0472">Membrane</keyword>
<evidence type="ECO:0000256" key="6">
    <source>
        <dbReference type="ARBA" id="ARBA00022475"/>
    </source>
</evidence>
<evidence type="ECO:0000313" key="13">
    <source>
        <dbReference type="EMBL" id="MEL0628108.1"/>
    </source>
</evidence>
<proteinExistence type="inferred from homology"/>
<keyword evidence="7 12" id="KW-0997">Cell inner membrane</keyword>
<dbReference type="InterPro" id="IPR052075">
    <property type="entry name" value="Heme_exporter_D"/>
</dbReference>
<comment type="similarity">
    <text evidence="3 12">Belongs to the CcmD/CycX/HelD family.</text>
</comment>
<comment type="function">
    <text evidence="1 12">Required for the export of heme to the periplasm for the biogenesis of c-type cytochromes.</text>
</comment>
<keyword evidence="6 12" id="KW-1003">Cell membrane</keyword>
<dbReference type="PANTHER" id="PTHR37531">
    <property type="entry name" value="HEME EXPORTER PROTEIN D"/>
    <property type="match status" value="1"/>
</dbReference>
<comment type="subcellular location">
    <subcellularLocation>
        <location evidence="2 12">Cell inner membrane</location>
        <topology evidence="2 12">Single-pass membrane protein</topology>
    </subcellularLocation>
</comment>
<evidence type="ECO:0000256" key="4">
    <source>
        <dbReference type="ARBA" id="ARBA00016461"/>
    </source>
</evidence>
<evidence type="ECO:0000256" key="9">
    <source>
        <dbReference type="ARBA" id="ARBA00022748"/>
    </source>
</evidence>